<evidence type="ECO:0000313" key="1">
    <source>
        <dbReference type="EMBL" id="MBO7745652.1"/>
    </source>
</evidence>
<accession>A0ABS3WBF5</accession>
<proteinExistence type="predicted"/>
<keyword evidence="2" id="KW-1185">Reference proteome</keyword>
<dbReference type="Proteomes" id="UP000670947">
    <property type="component" value="Unassembled WGS sequence"/>
</dbReference>
<gene>
    <name evidence="1" type="ORF">I8J29_15685</name>
</gene>
<protein>
    <submittedName>
        <fullName evidence="1">Uncharacterized protein</fullName>
    </submittedName>
</protein>
<evidence type="ECO:0000313" key="2">
    <source>
        <dbReference type="Proteomes" id="UP000670947"/>
    </source>
</evidence>
<dbReference type="EMBL" id="JAGGDJ010000011">
    <property type="protein sequence ID" value="MBO7745652.1"/>
    <property type="molecule type" value="Genomic_DNA"/>
</dbReference>
<dbReference type="RefSeq" id="WP_208848486.1">
    <property type="nucleotide sequence ID" value="NZ_JAGGDJ010000011.1"/>
</dbReference>
<reference evidence="1 2" key="1">
    <citation type="submission" date="2021-03" db="EMBL/GenBank/DDBJ databases">
        <title>Paenibacillus artemisicola MWE-103 whole genome sequence.</title>
        <authorList>
            <person name="Ham Y.J."/>
        </authorList>
    </citation>
    <scope>NUCLEOTIDE SEQUENCE [LARGE SCALE GENOMIC DNA]</scope>
    <source>
        <strain evidence="1 2">MWE-103</strain>
    </source>
</reference>
<organism evidence="1 2">
    <name type="scientific">Paenibacillus artemisiicola</name>
    <dbReference type="NCBI Taxonomy" id="1172618"/>
    <lineage>
        <taxon>Bacteria</taxon>
        <taxon>Bacillati</taxon>
        <taxon>Bacillota</taxon>
        <taxon>Bacilli</taxon>
        <taxon>Bacillales</taxon>
        <taxon>Paenibacillaceae</taxon>
        <taxon>Paenibacillus</taxon>
    </lineage>
</organism>
<sequence>METKAKLSQWDALMLEGLRGLGWTDEEIVRRIRERDGLPADDSIYEFDYAQLADFAAANPETFERAVREGYAIKYNTVRGIRSWINVAFAQEPELVLEAGNESVVAKLTPAERERLLSVLSYGWAVREERPGEAGTYRIEPIQR</sequence>
<name>A0ABS3WBF5_9BACL</name>
<comment type="caution">
    <text evidence="1">The sequence shown here is derived from an EMBL/GenBank/DDBJ whole genome shotgun (WGS) entry which is preliminary data.</text>
</comment>